<proteinExistence type="predicted"/>
<evidence type="ECO:0000313" key="2">
    <source>
        <dbReference type="Proteomes" id="UP000049855"/>
    </source>
</evidence>
<sequence>MKVSSYIIFKQFCESWKQRDEVEDTEQLMVGGKTGQSWIELWCSRIMAYSPG</sequence>
<dbReference type="Proteomes" id="UP000049855">
    <property type="component" value="Unassembled WGS sequence"/>
</dbReference>
<keyword evidence="2" id="KW-1185">Reference proteome</keyword>
<organism evidence="1 2">
    <name type="scientific">Sporomusa ovata</name>
    <dbReference type="NCBI Taxonomy" id="2378"/>
    <lineage>
        <taxon>Bacteria</taxon>
        <taxon>Bacillati</taxon>
        <taxon>Bacillota</taxon>
        <taxon>Negativicutes</taxon>
        <taxon>Selenomonadales</taxon>
        <taxon>Sporomusaceae</taxon>
        <taxon>Sporomusa</taxon>
    </lineage>
</organism>
<reference evidence="2" key="1">
    <citation type="submission" date="2015-03" db="EMBL/GenBank/DDBJ databases">
        <authorList>
            <person name="Nijsse Bart"/>
        </authorList>
    </citation>
    <scope>NUCLEOTIDE SEQUENCE [LARGE SCALE GENOMIC DNA]</scope>
</reference>
<protein>
    <submittedName>
        <fullName evidence="1">Uncharacterized protein</fullName>
    </submittedName>
</protein>
<evidence type="ECO:0000313" key="1">
    <source>
        <dbReference type="EMBL" id="CQR71192.1"/>
    </source>
</evidence>
<dbReference type="EMBL" id="CTRP01000003">
    <property type="protein sequence ID" value="CQR71192.1"/>
    <property type="molecule type" value="Genomic_DNA"/>
</dbReference>
<name>A0A0U1KUU0_9FIRM</name>
<accession>A0A0U1KUU0</accession>
<gene>
    <name evidence="1" type="ORF">SpAn4DRAFT_2170</name>
</gene>
<dbReference type="AlphaFoldDB" id="A0A0U1KUU0"/>